<feature type="domain" description="ApeI dehydratase-like" evidence="1">
    <location>
        <begin position="15"/>
        <end position="91"/>
    </location>
</feature>
<dbReference type="InterPro" id="IPR054545">
    <property type="entry name" value="ApeI-like"/>
</dbReference>
<accession>H1Y1H4</accession>
<dbReference type="AlphaFoldDB" id="H1Y1H4"/>
<dbReference type="Gene3D" id="3.10.129.10">
    <property type="entry name" value="Hotdog Thioesterase"/>
    <property type="match status" value="1"/>
</dbReference>
<sequence>MLKNSLYKIGSFDHQDGIIQASLEINEHHEILKGHFPGQPVLPGACMLQIVKEILENELNQNLRLKIATNLKFLQLIDPQKDNILQLTLNYKLTEDNEISITAGLSSAQTVCFKFQGVFAVVKV</sequence>
<dbReference type="EMBL" id="CM001403">
    <property type="protein sequence ID" value="EHQ30848.1"/>
    <property type="molecule type" value="Genomic_DNA"/>
</dbReference>
<dbReference type="RefSeq" id="WP_008512862.1">
    <property type="nucleotide sequence ID" value="NZ_CM001403.1"/>
</dbReference>
<dbReference type="Proteomes" id="UP000002774">
    <property type="component" value="Chromosome"/>
</dbReference>
<name>H1Y1H4_9SPHI</name>
<dbReference type="HOGENOM" id="CLU_078912_5_0_10"/>
<dbReference type="InterPro" id="IPR029069">
    <property type="entry name" value="HotDog_dom_sf"/>
</dbReference>
<organism evidence="2 3">
    <name type="scientific">Mucilaginibacter paludis DSM 18603</name>
    <dbReference type="NCBI Taxonomy" id="714943"/>
    <lineage>
        <taxon>Bacteria</taxon>
        <taxon>Pseudomonadati</taxon>
        <taxon>Bacteroidota</taxon>
        <taxon>Sphingobacteriia</taxon>
        <taxon>Sphingobacteriales</taxon>
        <taxon>Sphingobacteriaceae</taxon>
        <taxon>Mucilaginibacter</taxon>
    </lineage>
</organism>
<evidence type="ECO:0000313" key="3">
    <source>
        <dbReference type="Proteomes" id="UP000002774"/>
    </source>
</evidence>
<evidence type="ECO:0000313" key="2">
    <source>
        <dbReference type="EMBL" id="EHQ30848.1"/>
    </source>
</evidence>
<keyword evidence="3" id="KW-1185">Reference proteome</keyword>
<dbReference type="Pfam" id="PF22818">
    <property type="entry name" value="ApeI-like"/>
    <property type="match status" value="1"/>
</dbReference>
<proteinExistence type="predicted"/>
<evidence type="ECO:0000259" key="1">
    <source>
        <dbReference type="Pfam" id="PF22818"/>
    </source>
</evidence>
<dbReference type="OrthoDB" id="9772788at2"/>
<dbReference type="SUPFAM" id="SSF54637">
    <property type="entry name" value="Thioesterase/thiol ester dehydrase-isomerase"/>
    <property type="match status" value="1"/>
</dbReference>
<dbReference type="eggNOG" id="COG0764">
    <property type="taxonomic scope" value="Bacteria"/>
</dbReference>
<protein>
    <recommendedName>
        <fullName evidence="1">ApeI dehydratase-like domain-containing protein</fullName>
    </recommendedName>
</protein>
<dbReference type="GO" id="GO:0016829">
    <property type="term" value="F:lyase activity"/>
    <property type="evidence" value="ECO:0007669"/>
    <property type="project" value="UniProtKB-KW"/>
</dbReference>
<gene>
    <name evidence="2" type="ORF">Mucpa_6799</name>
</gene>
<dbReference type="STRING" id="714943.Mucpa_6799"/>
<reference evidence="2" key="1">
    <citation type="submission" date="2011-09" db="EMBL/GenBank/DDBJ databases">
        <title>The permanent draft genome of Mucilaginibacter paludis DSM 18603.</title>
        <authorList>
            <consortium name="US DOE Joint Genome Institute (JGI-PGF)"/>
            <person name="Lucas S."/>
            <person name="Han J."/>
            <person name="Lapidus A."/>
            <person name="Bruce D."/>
            <person name="Goodwin L."/>
            <person name="Pitluck S."/>
            <person name="Peters L."/>
            <person name="Kyrpides N."/>
            <person name="Mavromatis K."/>
            <person name="Ivanova N."/>
            <person name="Mikhailova N."/>
            <person name="Held B."/>
            <person name="Detter J.C."/>
            <person name="Tapia R."/>
            <person name="Han C."/>
            <person name="Land M."/>
            <person name="Hauser L."/>
            <person name="Markowitz V."/>
            <person name="Cheng J.-F."/>
            <person name="Hugenholtz P."/>
            <person name="Woyke T."/>
            <person name="Wu D."/>
            <person name="Tindall B."/>
            <person name="Brambilla E."/>
            <person name="Klenk H.-P."/>
            <person name="Eisen J.A."/>
        </authorList>
    </citation>
    <scope>NUCLEOTIDE SEQUENCE [LARGE SCALE GENOMIC DNA]</scope>
    <source>
        <strain evidence="2">DSM 18603</strain>
    </source>
</reference>